<organism evidence="10 11">
    <name type="scientific">Paramormyrops kingsleyae</name>
    <dbReference type="NCBI Taxonomy" id="1676925"/>
    <lineage>
        <taxon>Eukaryota</taxon>
        <taxon>Metazoa</taxon>
        <taxon>Chordata</taxon>
        <taxon>Craniata</taxon>
        <taxon>Vertebrata</taxon>
        <taxon>Euteleostomi</taxon>
        <taxon>Actinopterygii</taxon>
        <taxon>Neopterygii</taxon>
        <taxon>Teleostei</taxon>
        <taxon>Osteoglossocephala</taxon>
        <taxon>Osteoglossomorpha</taxon>
        <taxon>Osteoglossiformes</taxon>
        <taxon>Mormyridae</taxon>
        <taxon>Paramormyrops</taxon>
    </lineage>
</organism>
<keyword evidence="2 8" id="KW-0812">Transmembrane</keyword>
<evidence type="ECO:0000313" key="11">
    <source>
        <dbReference type="Proteomes" id="UP000261540"/>
    </source>
</evidence>
<dbReference type="InterPro" id="IPR047160">
    <property type="entry name" value="GP183-like"/>
</dbReference>
<keyword evidence="11" id="KW-1185">Reference proteome</keyword>
<dbReference type="Proteomes" id="UP000261540">
    <property type="component" value="Unplaced"/>
</dbReference>
<reference evidence="10" key="1">
    <citation type="submission" date="2025-08" db="UniProtKB">
        <authorList>
            <consortium name="Ensembl"/>
        </authorList>
    </citation>
    <scope>IDENTIFICATION</scope>
</reference>
<sequence>MNQQPSGHMHCSLYPSEPHTSRAQRPIYLILVFGGLVSTVTLVSILKSSGLSVTTTAVINLILVHYLFLLTVPFRIHYYAYNEWRLSPAFCRLVSATLHGHMFLSFIFYVIILVIRDIGFFKRTSRLAFYRRLHAVAFSASIWLVIFGILFPVTFSNYGTNGTNGTNCFRFGSALKDQSVRILNYVISCAVLLTVLAFTGCQLYILIRLLQLYKMAAFKHQEFWAQVKSFLFVLIMIVCFFPYHIFRIYYVVNFNNDLRLEGQNEVFLAVNALSCFDMLIFLGKCRWATKMAFSCVDCCK</sequence>
<evidence type="ECO:0000256" key="3">
    <source>
        <dbReference type="ARBA" id="ARBA00022989"/>
    </source>
</evidence>
<keyword evidence="4" id="KW-0297">G-protein coupled receptor</keyword>
<comment type="subcellular location">
    <subcellularLocation>
        <location evidence="1">Membrane</location>
        <topology evidence="1">Multi-pass membrane protein</topology>
    </subcellularLocation>
</comment>
<dbReference type="Ensembl" id="ENSPKIT00000006819.1">
    <property type="protein sequence ID" value="ENSPKIP00000026071.1"/>
    <property type="gene ID" value="ENSPKIG00000008690.1"/>
</dbReference>
<evidence type="ECO:0000256" key="5">
    <source>
        <dbReference type="ARBA" id="ARBA00023136"/>
    </source>
</evidence>
<feature type="domain" description="G-protein coupled receptors family 1 profile" evidence="9">
    <location>
        <begin position="34"/>
        <end position="281"/>
    </location>
</feature>
<dbReference type="GO" id="GO:0008142">
    <property type="term" value="F:oxysterol binding"/>
    <property type="evidence" value="ECO:0007669"/>
    <property type="project" value="InterPro"/>
</dbReference>
<name>A0A3B3S7W2_9TELE</name>
<dbReference type="InterPro" id="IPR000276">
    <property type="entry name" value="GPCR_Rhodpsn"/>
</dbReference>
<dbReference type="PANTHER" id="PTHR24237">
    <property type="entry name" value="G-PROTEIN COUPLED RECEPTOR"/>
    <property type="match status" value="1"/>
</dbReference>
<proteinExistence type="predicted"/>
<evidence type="ECO:0000259" key="9">
    <source>
        <dbReference type="PROSITE" id="PS50262"/>
    </source>
</evidence>
<reference evidence="10" key="2">
    <citation type="submission" date="2025-09" db="UniProtKB">
        <authorList>
            <consortium name="Ensembl"/>
        </authorList>
    </citation>
    <scope>IDENTIFICATION</scope>
</reference>
<accession>A0A3B3S7W2</accession>
<keyword evidence="6" id="KW-0675">Receptor</keyword>
<keyword evidence="5 8" id="KW-0472">Membrane</keyword>
<dbReference type="InterPro" id="IPR017452">
    <property type="entry name" value="GPCR_Rhodpsn_7TM"/>
</dbReference>
<evidence type="ECO:0000256" key="4">
    <source>
        <dbReference type="ARBA" id="ARBA00023040"/>
    </source>
</evidence>
<evidence type="ECO:0000256" key="2">
    <source>
        <dbReference type="ARBA" id="ARBA00022692"/>
    </source>
</evidence>
<feature type="transmembrane region" description="Helical" evidence="8">
    <location>
        <begin position="266"/>
        <end position="283"/>
    </location>
</feature>
<dbReference type="GO" id="GO:0016020">
    <property type="term" value="C:membrane"/>
    <property type="evidence" value="ECO:0007669"/>
    <property type="project" value="UniProtKB-SubCell"/>
</dbReference>
<evidence type="ECO:0000256" key="7">
    <source>
        <dbReference type="ARBA" id="ARBA00023224"/>
    </source>
</evidence>
<feature type="transmembrane region" description="Helical" evidence="8">
    <location>
        <begin position="27"/>
        <end position="46"/>
    </location>
</feature>
<dbReference type="PROSITE" id="PS50262">
    <property type="entry name" value="G_PROTEIN_RECEP_F1_2"/>
    <property type="match status" value="1"/>
</dbReference>
<dbReference type="GeneTree" id="ENSGT01030000234518"/>
<dbReference type="PANTHER" id="PTHR24237:SF35">
    <property type="entry name" value="G-PROTEIN COUPLED RECEPTOR 141-RELATED"/>
    <property type="match status" value="1"/>
</dbReference>
<dbReference type="PRINTS" id="PR01157">
    <property type="entry name" value="P2YPURNOCPTR"/>
</dbReference>
<dbReference type="AlphaFoldDB" id="A0A3B3S7W2"/>
<dbReference type="Gene3D" id="1.20.1070.10">
    <property type="entry name" value="Rhodopsin 7-helix transmembrane proteins"/>
    <property type="match status" value="1"/>
</dbReference>
<dbReference type="SUPFAM" id="SSF81321">
    <property type="entry name" value="Family A G protein-coupled receptor-like"/>
    <property type="match status" value="1"/>
</dbReference>
<protein>
    <submittedName>
        <fullName evidence="10">G protein-coupled receptor 141</fullName>
    </submittedName>
</protein>
<evidence type="ECO:0000313" key="10">
    <source>
        <dbReference type="Ensembl" id="ENSPKIP00000026071.1"/>
    </source>
</evidence>
<evidence type="ECO:0000256" key="1">
    <source>
        <dbReference type="ARBA" id="ARBA00004141"/>
    </source>
</evidence>
<keyword evidence="7" id="KW-0807">Transducer</keyword>
<feature type="transmembrane region" description="Helical" evidence="8">
    <location>
        <begin position="58"/>
        <end position="81"/>
    </location>
</feature>
<keyword evidence="3 8" id="KW-1133">Transmembrane helix</keyword>
<evidence type="ECO:0000256" key="6">
    <source>
        <dbReference type="ARBA" id="ARBA00023170"/>
    </source>
</evidence>
<evidence type="ECO:0000256" key="8">
    <source>
        <dbReference type="SAM" id="Phobius"/>
    </source>
</evidence>
<dbReference type="GO" id="GO:0004930">
    <property type="term" value="F:G protein-coupled receptor activity"/>
    <property type="evidence" value="ECO:0007669"/>
    <property type="project" value="UniProtKB-KW"/>
</dbReference>
<feature type="transmembrane region" description="Helical" evidence="8">
    <location>
        <begin position="133"/>
        <end position="155"/>
    </location>
</feature>
<feature type="transmembrane region" description="Helical" evidence="8">
    <location>
        <begin position="227"/>
        <end position="246"/>
    </location>
</feature>
<dbReference type="Pfam" id="PF00001">
    <property type="entry name" value="7tm_1"/>
    <property type="match status" value="1"/>
</dbReference>
<feature type="transmembrane region" description="Helical" evidence="8">
    <location>
        <begin position="101"/>
        <end position="121"/>
    </location>
</feature>
<feature type="transmembrane region" description="Helical" evidence="8">
    <location>
        <begin position="182"/>
        <end position="207"/>
    </location>
</feature>